<evidence type="ECO:0000313" key="2">
    <source>
        <dbReference type="EMBL" id="CAF1248493.1"/>
    </source>
</evidence>
<evidence type="ECO:0000259" key="1">
    <source>
        <dbReference type="SMART" id="SM00306"/>
    </source>
</evidence>
<dbReference type="CDD" id="cd00081">
    <property type="entry name" value="Hint"/>
    <property type="match status" value="1"/>
</dbReference>
<dbReference type="EMBL" id="CAJNOQ010010313">
    <property type="protein sequence ID" value="CAF1248493.1"/>
    <property type="molecule type" value="Genomic_DNA"/>
</dbReference>
<proteinExistence type="predicted"/>
<accession>A0A814ZUW7</accession>
<evidence type="ECO:0000313" key="4">
    <source>
        <dbReference type="EMBL" id="CAF4016205.1"/>
    </source>
</evidence>
<dbReference type="InterPro" id="IPR003587">
    <property type="entry name" value="Hint_dom_N"/>
</dbReference>
<dbReference type="OrthoDB" id="5212at2759"/>
<dbReference type="GO" id="GO:0016539">
    <property type="term" value="P:intein-mediated protein splicing"/>
    <property type="evidence" value="ECO:0007669"/>
    <property type="project" value="InterPro"/>
</dbReference>
<dbReference type="Proteomes" id="UP000681722">
    <property type="component" value="Unassembled WGS sequence"/>
</dbReference>
<dbReference type="InterPro" id="IPR006141">
    <property type="entry name" value="Intein_N"/>
</dbReference>
<reference evidence="2" key="1">
    <citation type="submission" date="2021-02" db="EMBL/GenBank/DDBJ databases">
        <authorList>
            <person name="Nowell W R."/>
        </authorList>
    </citation>
    <scope>NUCLEOTIDE SEQUENCE</scope>
</reference>
<dbReference type="AlphaFoldDB" id="A0A814ZUW7"/>
<dbReference type="InterPro" id="IPR050387">
    <property type="entry name" value="Hedgehog_Signaling"/>
</dbReference>
<evidence type="ECO:0000313" key="5">
    <source>
        <dbReference type="EMBL" id="CAF4369408.1"/>
    </source>
</evidence>
<organism evidence="2 6">
    <name type="scientific">Didymodactylos carnosus</name>
    <dbReference type="NCBI Taxonomy" id="1234261"/>
    <lineage>
        <taxon>Eukaryota</taxon>
        <taxon>Metazoa</taxon>
        <taxon>Spiralia</taxon>
        <taxon>Gnathifera</taxon>
        <taxon>Rotifera</taxon>
        <taxon>Eurotatoria</taxon>
        <taxon>Bdelloidea</taxon>
        <taxon>Philodinida</taxon>
        <taxon>Philodinidae</taxon>
        <taxon>Didymodactylos</taxon>
    </lineage>
</organism>
<dbReference type="Proteomes" id="UP000677228">
    <property type="component" value="Unassembled WGS sequence"/>
</dbReference>
<dbReference type="Pfam" id="PF01079">
    <property type="entry name" value="Hint"/>
    <property type="match status" value="1"/>
</dbReference>
<dbReference type="Gene3D" id="2.170.16.10">
    <property type="entry name" value="Hedgehog/Intein (Hint) domain"/>
    <property type="match status" value="1"/>
</dbReference>
<dbReference type="SMART" id="SM00306">
    <property type="entry name" value="HintN"/>
    <property type="match status" value="1"/>
</dbReference>
<sequence>MLFIAVLYSIYKYLFPTALPTNFIYLFCLEKCFNGNSTVKKENGETTYIRNLKIGDSVLVYDIKTSTIKWSPVIIMFIYQRYNPKASVDYLELHTSSTSSPLQITPAHSLLIKKFDDESKQYHFASMVSVGDELYVTNENLTAVKPVIVSKIKPIKLYDAYAPITYDGTIIADGFVASCYGSYKHENMHVLLTPIRLWYRLFQTDKHLFEYLVF</sequence>
<dbReference type="EMBL" id="CAJOBA010067145">
    <property type="protein sequence ID" value="CAF4369408.1"/>
    <property type="molecule type" value="Genomic_DNA"/>
</dbReference>
<keyword evidence="6" id="KW-1185">Reference proteome</keyword>
<dbReference type="EMBL" id="CAJOBC010013498">
    <property type="protein sequence ID" value="CAF4016205.1"/>
    <property type="molecule type" value="Genomic_DNA"/>
</dbReference>
<evidence type="ECO:0000313" key="3">
    <source>
        <dbReference type="EMBL" id="CAF1573790.1"/>
    </source>
</evidence>
<dbReference type="PROSITE" id="PS50817">
    <property type="entry name" value="INTEIN_N_TER"/>
    <property type="match status" value="1"/>
</dbReference>
<comment type="caution">
    <text evidence="2">The sequence shown here is derived from an EMBL/GenBank/DDBJ whole genome shotgun (WGS) entry which is preliminary data.</text>
</comment>
<dbReference type="PANTHER" id="PTHR11889:SF31">
    <property type="entry name" value="PROTEIN HEDGEHOG"/>
    <property type="match status" value="1"/>
</dbReference>
<dbReference type="InterPro" id="IPR001767">
    <property type="entry name" value="Hedgehog_Hint"/>
</dbReference>
<dbReference type="PANTHER" id="PTHR11889">
    <property type="entry name" value="HEDGEHOG"/>
    <property type="match status" value="1"/>
</dbReference>
<dbReference type="Proteomes" id="UP000663829">
    <property type="component" value="Unassembled WGS sequence"/>
</dbReference>
<gene>
    <name evidence="2" type="ORF">GPM918_LOCUS26013</name>
    <name evidence="3" type="ORF">OVA965_LOCUS40524</name>
    <name evidence="4" type="ORF">SRO942_LOCUS26095</name>
    <name evidence="5" type="ORF">TMI583_LOCUS41970</name>
</gene>
<dbReference type="InterPro" id="IPR036844">
    <property type="entry name" value="Hint_dom_sf"/>
</dbReference>
<dbReference type="GO" id="GO:0016540">
    <property type="term" value="P:protein autoprocessing"/>
    <property type="evidence" value="ECO:0007669"/>
    <property type="project" value="InterPro"/>
</dbReference>
<protein>
    <recommendedName>
        <fullName evidence="1">Hint domain-containing protein</fullName>
    </recommendedName>
</protein>
<dbReference type="Proteomes" id="UP000682733">
    <property type="component" value="Unassembled WGS sequence"/>
</dbReference>
<name>A0A814ZUW7_9BILA</name>
<evidence type="ECO:0000313" key="6">
    <source>
        <dbReference type="Proteomes" id="UP000663829"/>
    </source>
</evidence>
<feature type="domain" description="Hint" evidence="1">
    <location>
        <begin position="30"/>
        <end position="138"/>
    </location>
</feature>
<dbReference type="EMBL" id="CAJNOK010044285">
    <property type="protein sequence ID" value="CAF1573790.1"/>
    <property type="molecule type" value="Genomic_DNA"/>
</dbReference>
<dbReference type="SUPFAM" id="SSF51294">
    <property type="entry name" value="Hedgehog/intein (Hint) domain"/>
    <property type="match status" value="1"/>
</dbReference>